<keyword evidence="1" id="KW-0812">Transmembrane</keyword>
<reference evidence="2 3" key="1">
    <citation type="submission" date="2016-11" db="EMBL/GenBank/DDBJ databases">
        <authorList>
            <person name="Jaros S."/>
            <person name="Januszkiewicz K."/>
            <person name="Wedrychowicz H."/>
        </authorList>
    </citation>
    <scope>NUCLEOTIDE SEQUENCE [LARGE SCALE GENOMIC DNA]</scope>
    <source>
        <strain evidence="2 3">DSM 21074</strain>
    </source>
</reference>
<evidence type="ECO:0000313" key="2">
    <source>
        <dbReference type="EMBL" id="SHJ38647.1"/>
    </source>
</evidence>
<sequence>MRLFLILLIAAAVAQLFLPWWVVAPLSFVAGAALGRTGGQAFLAGFAGIGMGWLGLAAWQQLHGAARLSHRVAQLLPLGGAGWALVVVTAVVGGLVGGVAALAGCWLRQALVPAPVEVSDTVAS</sequence>
<feature type="transmembrane region" description="Helical" evidence="1">
    <location>
        <begin position="80"/>
        <end position="103"/>
    </location>
</feature>
<evidence type="ECO:0000313" key="3">
    <source>
        <dbReference type="Proteomes" id="UP000184418"/>
    </source>
</evidence>
<keyword evidence="3" id="KW-1185">Reference proteome</keyword>
<keyword evidence="1" id="KW-1133">Transmembrane helix</keyword>
<protein>
    <submittedName>
        <fullName evidence="2">Uncharacterized protein</fullName>
    </submittedName>
</protein>
<dbReference type="EMBL" id="FQYN01000006">
    <property type="protein sequence ID" value="SHJ38647.1"/>
    <property type="molecule type" value="Genomic_DNA"/>
</dbReference>
<organism evidence="2 3">
    <name type="scientific">Hymenobacter daecheongensis DSM 21074</name>
    <dbReference type="NCBI Taxonomy" id="1121955"/>
    <lineage>
        <taxon>Bacteria</taxon>
        <taxon>Pseudomonadati</taxon>
        <taxon>Bacteroidota</taxon>
        <taxon>Cytophagia</taxon>
        <taxon>Cytophagales</taxon>
        <taxon>Hymenobacteraceae</taxon>
        <taxon>Hymenobacter</taxon>
    </lineage>
</organism>
<dbReference type="AlphaFoldDB" id="A0A1M6IW45"/>
<feature type="transmembrane region" description="Helical" evidence="1">
    <location>
        <begin position="42"/>
        <end position="59"/>
    </location>
</feature>
<gene>
    <name evidence="2" type="ORF">SAMN02745146_2993</name>
</gene>
<dbReference type="STRING" id="1121955.SAMN02745146_2993"/>
<keyword evidence="1" id="KW-0472">Membrane</keyword>
<evidence type="ECO:0000256" key="1">
    <source>
        <dbReference type="SAM" id="Phobius"/>
    </source>
</evidence>
<name>A0A1M6IW45_9BACT</name>
<accession>A0A1M6IW45</accession>
<proteinExistence type="predicted"/>
<dbReference type="Proteomes" id="UP000184418">
    <property type="component" value="Unassembled WGS sequence"/>
</dbReference>